<evidence type="ECO:0008006" key="3">
    <source>
        <dbReference type="Google" id="ProtNLM"/>
    </source>
</evidence>
<comment type="caution">
    <text evidence="1">The sequence shown here is derived from an EMBL/GenBank/DDBJ whole genome shotgun (WGS) entry which is preliminary data.</text>
</comment>
<dbReference type="AlphaFoldDB" id="A0A163YKM9"/>
<dbReference type="EMBL" id="LWCI01000125">
    <property type="protein sequence ID" value="KZS60534.1"/>
    <property type="molecule type" value="Genomic_DNA"/>
</dbReference>
<reference evidence="2" key="1">
    <citation type="submission" date="2016-04" db="EMBL/GenBank/DDBJ databases">
        <authorList>
            <person name="Strapagiel D."/>
            <person name="Borowka P."/>
            <person name="Marciniak B."/>
            <person name="Bakula Z."/>
            <person name="Van Ingen J."/>
            <person name="Safianowska A."/>
            <person name="Dziadek J."/>
            <person name="Jagielski T."/>
        </authorList>
    </citation>
    <scope>NUCLEOTIDE SEQUENCE [LARGE SCALE GENOMIC DNA]</scope>
    <source>
        <strain evidence="2">1010001458</strain>
    </source>
</reference>
<sequence length="98" mass="10289">MAWQGLLAKAVPTVVTGAVGAATYEALRWAVAKLPLREASVTVTAWGMRAARGAERTAATSAEQVRLTVADVMAEARERVGEPVSPLVVADSGHDHDH</sequence>
<organism evidence="1 2">
    <name type="scientific">Mycobacterium ostraviense</name>
    <dbReference type="NCBI Taxonomy" id="2738409"/>
    <lineage>
        <taxon>Bacteria</taxon>
        <taxon>Bacillati</taxon>
        <taxon>Actinomycetota</taxon>
        <taxon>Actinomycetes</taxon>
        <taxon>Mycobacteriales</taxon>
        <taxon>Mycobacteriaceae</taxon>
        <taxon>Mycobacterium</taxon>
    </lineage>
</organism>
<evidence type="ECO:0000313" key="2">
    <source>
        <dbReference type="Proteomes" id="UP000077342"/>
    </source>
</evidence>
<name>A0A163YKM9_9MYCO</name>
<dbReference type="Proteomes" id="UP000077342">
    <property type="component" value="Unassembled WGS sequence"/>
</dbReference>
<protein>
    <recommendedName>
        <fullName evidence="3">DUF1490 family protein</fullName>
    </recommendedName>
</protein>
<evidence type="ECO:0000313" key="1">
    <source>
        <dbReference type="EMBL" id="KZS60534.1"/>
    </source>
</evidence>
<gene>
    <name evidence="1" type="ORF">A4G28_21885</name>
</gene>
<proteinExistence type="predicted"/>
<accession>A0A163YKM9</accession>
<dbReference type="InterPro" id="IPR009963">
    <property type="entry name" value="DUF1490"/>
</dbReference>
<keyword evidence="2" id="KW-1185">Reference proteome</keyword>
<dbReference type="Pfam" id="PF07371">
    <property type="entry name" value="DUF1490"/>
    <property type="match status" value="1"/>
</dbReference>
<dbReference type="RefSeq" id="WP_075511776.1">
    <property type="nucleotide sequence ID" value="NZ_CP089224.1"/>
</dbReference>